<dbReference type="PANTHER" id="PTHR45745">
    <property type="entry name" value="PHOSPHOMANNOMUTASE 45A"/>
    <property type="match status" value="1"/>
</dbReference>
<evidence type="ECO:0000259" key="7">
    <source>
        <dbReference type="Pfam" id="PF02878"/>
    </source>
</evidence>
<evidence type="ECO:0000313" key="10">
    <source>
        <dbReference type="EMBL" id="PNC18304.1"/>
    </source>
</evidence>
<comment type="cofactor">
    <cofactor evidence="1">
        <name>Mg(2+)</name>
        <dbReference type="ChEBI" id="CHEBI:18420"/>
    </cofactor>
</comment>
<evidence type="ECO:0000256" key="2">
    <source>
        <dbReference type="ARBA" id="ARBA00010231"/>
    </source>
</evidence>
<dbReference type="InterPro" id="IPR016066">
    <property type="entry name" value="A-D-PHexomutase_CS"/>
</dbReference>
<dbReference type="InterPro" id="IPR036900">
    <property type="entry name" value="A-D-PHexomutase_C_sf"/>
</dbReference>
<dbReference type="Pfam" id="PF02878">
    <property type="entry name" value="PGM_PMM_I"/>
    <property type="match status" value="1"/>
</dbReference>
<evidence type="ECO:0000256" key="5">
    <source>
        <dbReference type="ARBA" id="ARBA00022842"/>
    </source>
</evidence>
<feature type="domain" description="Alpha-D-phosphohexomutase alpha/beta/alpha" evidence="7">
    <location>
        <begin position="108"/>
        <end position="233"/>
    </location>
</feature>
<dbReference type="GO" id="GO:0006166">
    <property type="term" value="P:purine ribonucleoside salvage"/>
    <property type="evidence" value="ECO:0007669"/>
    <property type="project" value="TreeGrafter"/>
</dbReference>
<dbReference type="GO" id="GO:0008973">
    <property type="term" value="F:phosphopentomutase activity"/>
    <property type="evidence" value="ECO:0007669"/>
    <property type="project" value="TreeGrafter"/>
</dbReference>
<feature type="domain" description="Alpha-D-phosphohexomutase alpha/beta/alpha" evidence="9">
    <location>
        <begin position="371"/>
        <end position="524"/>
    </location>
</feature>
<dbReference type="PANTHER" id="PTHR45745:SF1">
    <property type="entry name" value="PHOSPHOGLUCOMUTASE 2B-RELATED"/>
    <property type="match status" value="1"/>
</dbReference>
<dbReference type="AlphaFoldDB" id="A0A2N8HEB5"/>
<comment type="caution">
    <text evidence="10">The sequence shown here is derived from an EMBL/GenBank/DDBJ whole genome shotgun (WGS) entry which is preliminary data.</text>
</comment>
<evidence type="ECO:0000313" key="11">
    <source>
        <dbReference type="Proteomes" id="UP000236000"/>
    </source>
</evidence>
<dbReference type="SUPFAM" id="SSF53738">
    <property type="entry name" value="Phosphoglucomutase, first 3 domains"/>
    <property type="match status" value="3"/>
</dbReference>
<keyword evidence="4" id="KW-0479">Metal-binding</keyword>
<dbReference type="Pfam" id="PF02879">
    <property type="entry name" value="PGM_PMM_II"/>
    <property type="match status" value="1"/>
</dbReference>
<dbReference type="GO" id="GO:0000287">
    <property type="term" value="F:magnesium ion binding"/>
    <property type="evidence" value="ECO:0007669"/>
    <property type="project" value="InterPro"/>
</dbReference>
<evidence type="ECO:0000259" key="9">
    <source>
        <dbReference type="Pfam" id="PF02880"/>
    </source>
</evidence>
<dbReference type="InterPro" id="IPR016055">
    <property type="entry name" value="A-D-PHexomutase_a/b/a-I/II/III"/>
</dbReference>
<dbReference type="SUPFAM" id="SSF55957">
    <property type="entry name" value="Phosphoglucomutase, C-terminal domain"/>
    <property type="match status" value="1"/>
</dbReference>
<comment type="similarity">
    <text evidence="2">Belongs to the phosphohexose mutase family.</text>
</comment>
<reference evidence="10 11" key="1">
    <citation type="journal article" date="2017" name="BMC Genomics">
        <title>Genome sequencing of 39 Akkermansia muciniphila isolates reveals its population structure, genomic and functional diverisity, and global distribution in mammalian gut microbiotas.</title>
        <authorList>
            <person name="Guo X."/>
            <person name="Li S."/>
            <person name="Zhang J."/>
            <person name="Wu F."/>
            <person name="Li X."/>
            <person name="Wu D."/>
            <person name="Zhang M."/>
            <person name="Ou Z."/>
            <person name="Jie Z."/>
            <person name="Yan Q."/>
            <person name="Li P."/>
            <person name="Yi J."/>
            <person name="Peng Y."/>
        </authorList>
    </citation>
    <scope>NUCLEOTIDE SEQUENCE [LARGE SCALE GENOMIC DNA]</scope>
    <source>
        <strain evidence="10 11">GP24</strain>
    </source>
</reference>
<dbReference type="InterPro" id="IPR005844">
    <property type="entry name" value="A-D-PHexomutase_a/b/a-I"/>
</dbReference>
<proteinExistence type="inferred from homology"/>
<dbReference type="PRINTS" id="PR00509">
    <property type="entry name" value="PGMPMM"/>
</dbReference>
<evidence type="ECO:0000256" key="6">
    <source>
        <dbReference type="ARBA" id="ARBA00023235"/>
    </source>
</evidence>
<evidence type="ECO:0000256" key="4">
    <source>
        <dbReference type="ARBA" id="ARBA00022723"/>
    </source>
</evidence>
<feature type="domain" description="Alpha-D-phosphohexomutase alpha/beta/alpha" evidence="8">
    <location>
        <begin position="258"/>
        <end position="358"/>
    </location>
</feature>
<dbReference type="OrthoDB" id="9806956at2"/>
<dbReference type="GO" id="GO:0005975">
    <property type="term" value="P:carbohydrate metabolic process"/>
    <property type="evidence" value="ECO:0007669"/>
    <property type="project" value="InterPro"/>
</dbReference>
<keyword evidence="6" id="KW-0413">Isomerase</keyword>
<dbReference type="Gene3D" id="3.40.120.10">
    <property type="entry name" value="Alpha-D-Glucose-1,6-Bisphosphate, subunit A, domain 3"/>
    <property type="match status" value="3"/>
</dbReference>
<dbReference type="CDD" id="cd05799">
    <property type="entry name" value="PGM2"/>
    <property type="match status" value="1"/>
</dbReference>
<dbReference type="Proteomes" id="UP000236000">
    <property type="component" value="Unassembled WGS sequence"/>
</dbReference>
<dbReference type="RefSeq" id="WP_102713797.1">
    <property type="nucleotide sequence ID" value="NZ_PJKA01000010.1"/>
</dbReference>
<evidence type="ECO:0000256" key="1">
    <source>
        <dbReference type="ARBA" id="ARBA00001946"/>
    </source>
</evidence>
<dbReference type="InterPro" id="IPR005841">
    <property type="entry name" value="Alpha-D-phosphohexomutase_SF"/>
</dbReference>
<gene>
    <name evidence="10" type="ORF">CXU22_06675</name>
</gene>
<accession>A0A2N8HEB5</accession>
<name>A0A2N8HEB5_9BACT</name>
<evidence type="ECO:0000256" key="3">
    <source>
        <dbReference type="ARBA" id="ARBA00022553"/>
    </source>
</evidence>
<keyword evidence="3" id="KW-0597">Phosphoprotein</keyword>
<dbReference type="InterPro" id="IPR005845">
    <property type="entry name" value="A-D-PHexomutase_a/b/a-II"/>
</dbReference>
<dbReference type="Pfam" id="PF02880">
    <property type="entry name" value="PGM_PMM_III"/>
    <property type="match status" value="1"/>
</dbReference>
<organism evidence="10 11">
    <name type="scientific">Akkermansia muciniphila</name>
    <dbReference type="NCBI Taxonomy" id="239935"/>
    <lineage>
        <taxon>Bacteria</taxon>
        <taxon>Pseudomonadati</taxon>
        <taxon>Verrucomicrobiota</taxon>
        <taxon>Verrucomicrobiia</taxon>
        <taxon>Verrucomicrobiales</taxon>
        <taxon>Akkermansiaceae</taxon>
        <taxon>Akkermansia</taxon>
    </lineage>
</organism>
<dbReference type="InterPro" id="IPR005846">
    <property type="entry name" value="A-D-PHexomutase_a/b/a-III"/>
</dbReference>
<evidence type="ECO:0000259" key="8">
    <source>
        <dbReference type="Pfam" id="PF02879"/>
    </source>
</evidence>
<dbReference type="PROSITE" id="PS00710">
    <property type="entry name" value="PGM_PMM"/>
    <property type="match status" value="1"/>
</dbReference>
<dbReference type="EMBL" id="PJKA01000010">
    <property type="protein sequence ID" value="PNC18304.1"/>
    <property type="molecule type" value="Genomic_DNA"/>
</dbReference>
<sequence length="653" mass="70977">MMYYSASMNTLDESLTNAVKEGKLLESSLTNIRLLLAGTKSPIAREAVEELASAGDWEELNDRFYKTLAFGTGGLRGRTIGNIVTKAEEGNGGVNGRPEYPCVGTACMNYFNVGRAMRGLIIYVKKHVEATDPGTKPRLVIGHDTRHFSRDFAEFCAKIGTDLGCDIYLFDSPRATPEVSFAIRELNADSGVVLTASHNPSHDNGFKAYFSDGAQLVPPHDKAVIEEVNSLTSEEYEPLPEDRRGALHVLDASFDRVYMDRLKSVLLRPELFSKGGAKIVYSNLHGTGGHIIVPLLKELGCNVQTVAAQDVQDGRFPTVASPNPENPPALALAIEQADASGADIVIATDPDADRMGVAVRGEDGKMHLLTGNQIGSLLAWYRCMSMSDLGIINDSNRSRAVMVKTFVTTGLQDAIGHHFGYEVVNVLTGFKYIAQKLGKYEEAIPAEKRKDYRKMSEDQTRALRLEYSRYFVFGGEESYGYLAQDFVRDKDANSAAIIFAELAAYAESVGKSLLELLHELFEKFGVYLEMGKSLVMEGADGAAKIAALSASYSSNPPTELDGVAVSGIRDFSKGDMVDAEGDPIPAEKMIFVDMADGRSFAVRPSGTEPKIKYYLFGHGKPGVPVKEALPAVQASLDSLWAAVEKDARARSNG</sequence>
<protein>
    <submittedName>
        <fullName evidence="10">Phosphomannomutase</fullName>
    </submittedName>
</protein>
<keyword evidence="5" id="KW-0460">Magnesium</keyword>